<dbReference type="EMBL" id="JAODOR010000004">
    <property type="protein sequence ID" value="MCT9001559.1"/>
    <property type="molecule type" value="Genomic_DNA"/>
</dbReference>
<keyword evidence="3" id="KW-1185">Reference proteome</keyword>
<accession>A0ABT2PCM0</accession>
<keyword evidence="1" id="KW-1133">Transmembrane helix</keyword>
<feature type="transmembrane region" description="Helical" evidence="1">
    <location>
        <begin position="77"/>
        <end position="97"/>
    </location>
</feature>
<evidence type="ECO:0000313" key="3">
    <source>
        <dbReference type="Proteomes" id="UP001300496"/>
    </source>
</evidence>
<name>A0ABT2PCM0_9MICO</name>
<gene>
    <name evidence="2" type="ORF">N4R40_04150</name>
</gene>
<dbReference type="Proteomes" id="UP001300496">
    <property type="component" value="Unassembled WGS sequence"/>
</dbReference>
<evidence type="ECO:0000256" key="1">
    <source>
        <dbReference type="SAM" id="Phobius"/>
    </source>
</evidence>
<sequence>MSDRRTIKDMWLRRAFFQWLIPAAFVLPLWLFVGWIIFGSSPWALLWVFVSVPVVFVGQLVLALLVRARGTVRTERAVSWTDVALFGSWHALIIALGVFSNPWWWLVLGITVAVGVALLWTQLWELWREAKPAAALRRTAEGVAYIPAPRSEAAQGGVPEVIVVTERPAPPAA</sequence>
<proteinExistence type="predicted"/>
<keyword evidence="1" id="KW-0472">Membrane</keyword>
<dbReference type="RefSeq" id="WP_261606092.1">
    <property type="nucleotide sequence ID" value="NZ_JAODOR010000004.1"/>
</dbReference>
<protein>
    <submittedName>
        <fullName evidence="2">MFS transporter permease</fullName>
    </submittedName>
</protein>
<evidence type="ECO:0000313" key="2">
    <source>
        <dbReference type="EMBL" id="MCT9001559.1"/>
    </source>
</evidence>
<reference evidence="2 3" key="1">
    <citation type="journal article" date="2024" name="Int. J. Syst. Evol. Microbiol.">
        <title>Microbacterium memoriense sp. nov., a member of the Actinomycetota from marine beach sediment of the north coast of Portugal.</title>
        <authorList>
            <person name="Santos J.D.N.D."/>
            <person name="Klimek D."/>
            <person name="Calusinska M."/>
            <person name="Lobo-da-Cunha A."/>
            <person name="Catita J."/>
            <person name="Goncalves H."/>
            <person name="Gonzalez I."/>
            <person name="Lage O.M."/>
        </authorList>
    </citation>
    <scope>NUCLEOTIDE SEQUENCE [LARGE SCALE GENOMIC DNA]</scope>
    <source>
        <strain evidence="2 3">PMIC_1C1B</strain>
    </source>
</reference>
<feature type="transmembrane region" description="Helical" evidence="1">
    <location>
        <begin position="44"/>
        <end position="65"/>
    </location>
</feature>
<feature type="transmembrane region" description="Helical" evidence="1">
    <location>
        <begin position="103"/>
        <end position="121"/>
    </location>
</feature>
<feature type="transmembrane region" description="Helical" evidence="1">
    <location>
        <begin position="20"/>
        <end position="38"/>
    </location>
</feature>
<comment type="caution">
    <text evidence="2">The sequence shown here is derived from an EMBL/GenBank/DDBJ whole genome shotgun (WGS) entry which is preliminary data.</text>
</comment>
<organism evidence="2 3">
    <name type="scientific">Microbacterium memoriense</name>
    <dbReference type="NCBI Taxonomy" id="2978350"/>
    <lineage>
        <taxon>Bacteria</taxon>
        <taxon>Bacillati</taxon>
        <taxon>Actinomycetota</taxon>
        <taxon>Actinomycetes</taxon>
        <taxon>Micrococcales</taxon>
        <taxon>Microbacteriaceae</taxon>
        <taxon>Microbacterium</taxon>
    </lineage>
</organism>
<keyword evidence="1" id="KW-0812">Transmembrane</keyword>